<gene>
    <name evidence="2" type="ORF">UR89_C0001G0012</name>
</gene>
<keyword evidence="1" id="KW-0812">Transmembrane</keyword>
<protein>
    <recommendedName>
        <fullName evidence="4">Baseplate protein J-like domain-containing protein</fullName>
    </recommendedName>
</protein>
<reference evidence="2 3" key="1">
    <citation type="journal article" date="2015" name="Nature">
        <title>rRNA introns, odd ribosomes, and small enigmatic genomes across a large radiation of phyla.</title>
        <authorList>
            <person name="Brown C.T."/>
            <person name="Hug L.A."/>
            <person name="Thomas B.C."/>
            <person name="Sharon I."/>
            <person name="Castelle C.J."/>
            <person name="Singh A."/>
            <person name="Wilkins M.J."/>
            <person name="Williams K.H."/>
            <person name="Banfield J.F."/>
        </authorList>
    </citation>
    <scope>NUCLEOTIDE SEQUENCE [LARGE SCALE GENOMIC DNA]</scope>
</reference>
<name>A0A0G0DFB4_9BACT</name>
<proteinExistence type="predicted"/>
<organism evidence="2 3">
    <name type="scientific">Candidatus Roizmanbacteria bacterium GW2011_GWA2_35_8</name>
    <dbReference type="NCBI Taxonomy" id="1618479"/>
    <lineage>
        <taxon>Bacteria</taxon>
        <taxon>Candidatus Roizmaniibacteriota</taxon>
    </lineage>
</organism>
<comment type="caution">
    <text evidence="2">The sequence shown here is derived from an EMBL/GenBank/DDBJ whole genome shotgun (WGS) entry which is preliminary data.</text>
</comment>
<dbReference type="AlphaFoldDB" id="A0A0G0DFB4"/>
<feature type="transmembrane region" description="Helical" evidence="1">
    <location>
        <begin position="320"/>
        <end position="340"/>
    </location>
</feature>
<evidence type="ECO:0000313" key="2">
    <source>
        <dbReference type="EMBL" id="KKP87356.1"/>
    </source>
</evidence>
<evidence type="ECO:0000256" key="1">
    <source>
        <dbReference type="SAM" id="Phobius"/>
    </source>
</evidence>
<accession>A0A0G0DFB4</accession>
<evidence type="ECO:0000313" key="3">
    <source>
        <dbReference type="Proteomes" id="UP000034536"/>
    </source>
</evidence>
<dbReference type="EMBL" id="LBQX01000001">
    <property type="protein sequence ID" value="KKP87356.1"/>
    <property type="molecule type" value="Genomic_DNA"/>
</dbReference>
<keyword evidence="1" id="KW-0472">Membrane</keyword>
<sequence length="675" mass="76390">MNFSFFKKKSSIADIYLGLFLKESKGEVMIIESTGKSISITHSESFDYSNGWENLTNDIEEILFHLEKKIGRQLTKTIFFMYSHFIDDKAGDIKKPYLQKIKDLVKNLELTALGYIECHEAVSSFLQKREEISLTAILIEIDVNNLGIFIYKGGKINYKIIVSRTDNIVEDIIKGLTDLKGKYLLPSRVILYDSQNLDSTSDKILTHKWGSEYFVQLPRVDILTNSEVTEGLINVFGQQIGLHINRENTPDIEDKKNEIMGFLINDDVKQLESNSEDNMVLLEKKDFFGPIKQLANSLFFKFKSLFGFRKKININLSGKYTIYVGFFIIIISLFLNEYFFHKAEVKLYMPSKTINKKADLDILYDIASTSATLTHEMATTGEKEIGDPATGKVTIHNFDDKEKIFSKGSVLDYNGLKFLLDTEVKVASSTLAPDGSAKLPGKAQSTVTASNIGKEGNLEKGKRFKIDDLVQSLYFAVNEGAFTNGTRKVIKTVSKTDQANLTAKVINQSKKQSDFSKIKGEVIISLTETDLVKTNFSKEIGEEGDRLSLKATVQTRHFFYKKEDLLNQIKEIIKKEIESGYSLEDGQINYKINKAEKKGKNVKLSLDIKASAIMNINISEVKNSLIGKNKNSLDKILKDQFKAEGYDLKIDQSLPFINNYLPFLNKNISLIMTTL</sequence>
<keyword evidence="1" id="KW-1133">Transmembrane helix</keyword>
<dbReference type="Proteomes" id="UP000034536">
    <property type="component" value="Unassembled WGS sequence"/>
</dbReference>
<evidence type="ECO:0008006" key="4">
    <source>
        <dbReference type="Google" id="ProtNLM"/>
    </source>
</evidence>